<dbReference type="PRINTS" id="PR01270">
    <property type="entry name" value="HDASUPER"/>
</dbReference>
<feature type="domain" description="Histone deacetylase" evidence="6">
    <location>
        <begin position="28"/>
        <end position="336"/>
    </location>
</feature>
<evidence type="ECO:0000256" key="1">
    <source>
        <dbReference type="ARBA" id="ARBA00001947"/>
    </source>
</evidence>
<dbReference type="EMBL" id="CP042582">
    <property type="protein sequence ID" value="QEX25044.1"/>
    <property type="molecule type" value="Genomic_DNA"/>
</dbReference>
<dbReference type="RefSeq" id="WP_151120337.1">
    <property type="nucleotide sequence ID" value="NZ_CP042582.1"/>
</dbReference>
<sequence length="343" mass="37986">MKTIFTEDHRLQDGKAELIDGKLMPCFEMPRRAEILIARVRDQKLGEVLAPEKFGADPVLRVHKPEFVRFLETAWDEWVAQHGSYDALPLNWIAPGMRRLLPETIDGKLSYFSFDAGTPITAGTWRAAIASAEVAMTGMKLVKGGERGAFSLCRPPGHHAGSDFYGGYCFFNNAAIAAQGFRDGGAARVAILDVDYHHGNGSQEIFYKRDDVMTISIHADPKQEFPFFLGHADERGEGRGEGFHLNLPLRWGAAWAEYGHALDTAMRRLTEFSPDVIVVSLGVDTFEKDPISKFKLKHEDYLRIGEAIAAAGKPTLFIMEGGYAVEELGINAVNVLQGFEAKI</sequence>
<keyword evidence="8" id="KW-1185">Reference proteome</keyword>
<dbReference type="CDD" id="cd10001">
    <property type="entry name" value="HDAC_classII_APAH"/>
    <property type="match status" value="1"/>
</dbReference>
<dbReference type="SUPFAM" id="SSF52768">
    <property type="entry name" value="Arginase/deacetylase"/>
    <property type="match status" value="1"/>
</dbReference>
<dbReference type="InterPro" id="IPR000286">
    <property type="entry name" value="HDACs"/>
</dbReference>
<dbReference type="KEGG" id="hadh:FRZ61_49890"/>
<comment type="cofactor">
    <cofactor evidence="1">
        <name>Zn(2+)</name>
        <dbReference type="ChEBI" id="CHEBI:29105"/>
    </cofactor>
</comment>
<evidence type="ECO:0000313" key="8">
    <source>
        <dbReference type="Proteomes" id="UP000325797"/>
    </source>
</evidence>
<gene>
    <name evidence="7" type="ORF">FRZ61_49890</name>
</gene>
<dbReference type="InterPro" id="IPR023801">
    <property type="entry name" value="His_deacetylse_dom"/>
</dbReference>
<dbReference type="GO" id="GO:0016787">
    <property type="term" value="F:hydrolase activity"/>
    <property type="evidence" value="ECO:0007669"/>
    <property type="project" value="UniProtKB-KW"/>
</dbReference>
<evidence type="ECO:0000256" key="4">
    <source>
        <dbReference type="ARBA" id="ARBA00022801"/>
    </source>
</evidence>
<proteinExistence type="inferred from homology"/>
<dbReference type="GO" id="GO:0040029">
    <property type="term" value="P:epigenetic regulation of gene expression"/>
    <property type="evidence" value="ECO:0007669"/>
    <property type="project" value="TreeGrafter"/>
</dbReference>
<evidence type="ECO:0000313" key="7">
    <source>
        <dbReference type="EMBL" id="QEX25044.1"/>
    </source>
</evidence>
<dbReference type="PANTHER" id="PTHR10625">
    <property type="entry name" value="HISTONE DEACETYLASE HDAC1-RELATED"/>
    <property type="match status" value="1"/>
</dbReference>
<evidence type="ECO:0000256" key="2">
    <source>
        <dbReference type="ARBA" id="ARBA00005947"/>
    </source>
</evidence>
<protein>
    <submittedName>
        <fullName evidence="7">Acetylpolyamine amidohydrolase</fullName>
    </submittedName>
</protein>
<name>A0A5J6N6C3_9PROT</name>
<dbReference type="Proteomes" id="UP000325797">
    <property type="component" value="Chromosome"/>
</dbReference>
<keyword evidence="3" id="KW-0479">Metal-binding</keyword>
<organism evidence="7 8">
    <name type="scientific">Hypericibacter adhaerens</name>
    <dbReference type="NCBI Taxonomy" id="2602016"/>
    <lineage>
        <taxon>Bacteria</taxon>
        <taxon>Pseudomonadati</taxon>
        <taxon>Pseudomonadota</taxon>
        <taxon>Alphaproteobacteria</taxon>
        <taxon>Rhodospirillales</taxon>
        <taxon>Dongiaceae</taxon>
        <taxon>Hypericibacter</taxon>
    </lineage>
</organism>
<reference evidence="7 8" key="1">
    <citation type="submission" date="2019-08" db="EMBL/GenBank/DDBJ databases">
        <title>Hyperibacter terrae gen. nov., sp. nov. and Hyperibacter viscosus sp. nov., two new members in the family Rhodospirillaceae isolated from the rhizosphere of Hypericum perforatum.</title>
        <authorList>
            <person name="Noviana Z."/>
        </authorList>
    </citation>
    <scope>NUCLEOTIDE SEQUENCE [LARGE SCALE GENOMIC DNA]</scope>
    <source>
        <strain evidence="7 8">R5959</strain>
    </source>
</reference>
<dbReference type="InterPro" id="IPR023696">
    <property type="entry name" value="Ureohydrolase_dom_sf"/>
</dbReference>
<keyword evidence="4 7" id="KW-0378">Hydrolase</keyword>
<dbReference type="PANTHER" id="PTHR10625:SF17">
    <property type="entry name" value="HISTONE DEACETYLASE 8"/>
    <property type="match status" value="1"/>
</dbReference>
<dbReference type="InterPro" id="IPR037138">
    <property type="entry name" value="His_deacetylse_dom_sf"/>
</dbReference>
<keyword evidence="5" id="KW-0862">Zinc</keyword>
<dbReference type="GO" id="GO:0046872">
    <property type="term" value="F:metal ion binding"/>
    <property type="evidence" value="ECO:0007669"/>
    <property type="project" value="UniProtKB-KW"/>
</dbReference>
<evidence type="ECO:0000259" key="6">
    <source>
        <dbReference type="Pfam" id="PF00850"/>
    </source>
</evidence>
<accession>A0A5J6N6C3</accession>
<dbReference type="Gene3D" id="3.40.800.20">
    <property type="entry name" value="Histone deacetylase domain"/>
    <property type="match status" value="1"/>
</dbReference>
<dbReference type="AlphaFoldDB" id="A0A5J6N6C3"/>
<dbReference type="GO" id="GO:0004407">
    <property type="term" value="F:histone deacetylase activity"/>
    <property type="evidence" value="ECO:0007669"/>
    <property type="project" value="TreeGrafter"/>
</dbReference>
<dbReference type="OrthoDB" id="9808367at2"/>
<evidence type="ECO:0000256" key="3">
    <source>
        <dbReference type="ARBA" id="ARBA00022723"/>
    </source>
</evidence>
<evidence type="ECO:0000256" key="5">
    <source>
        <dbReference type="ARBA" id="ARBA00022833"/>
    </source>
</evidence>
<dbReference type="Pfam" id="PF00850">
    <property type="entry name" value="Hist_deacetyl"/>
    <property type="match status" value="1"/>
</dbReference>
<comment type="similarity">
    <text evidence="2">Belongs to the histone deacetylase family.</text>
</comment>